<proteinExistence type="inferred from homology"/>
<keyword evidence="3" id="KW-0378">Hydrolase</keyword>
<dbReference type="Gene3D" id="3.40.720.10">
    <property type="entry name" value="Alkaline Phosphatase, subunit A"/>
    <property type="match status" value="1"/>
</dbReference>
<dbReference type="PANTHER" id="PTHR42693">
    <property type="entry name" value="ARYLSULFATASE FAMILY MEMBER"/>
    <property type="match status" value="1"/>
</dbReference>
<feature type="region of interest" description="Disordered" evidence="5">
    <location>
        <begin position="1"/>
        <end position="27"/>
    </location>
</feature>
<sequence>MSIPDHARGYEGFAGRIGRSEAESEPAWPVETRARPDAPNIIVVLVDDMGFSDIGPYGSEIPTPYLDALASRGVVSTNHHTTPVCSPARAALLTGLNPHRAGYGSVANSDPGFPNLRLSLADDVLTLPEILRASGYATYAVGKWHLAKDSRLGPDADRSSWPLQRGFDHYYGSLEGLNSFFHPNQLVRDNTVDPVTEYPEGFYVTDALTDTAVSWIKDLRAHDAEKPFFLYFAHIAMHGPLQVKDEDLPRGDLDYARGWDVVREQRFARQQELGLFGPDVRPARRNSEPGYDVPAWDELDPERQRRFAKYMQVYAAMVRTVDDSLGRLLDAVEQSGELENTIVVFTSDNGGTAEGGPEGTRSYFAEFVKFADGVGPEGWEGDVDHPEELIGTARLGVHYPRGWGQVSNTPFRFYKGQTFAGGVRVPFVLSWPAGLPDARGVREQFSFVTDVAPTLLDLAGVTTPSHRHGLPAQERDGVSQRAAWADPRADSARIRQYSEFRGHRGYYRDGWKLLSLHGRGDDPLAPRWQLFDNRSDPAETVDLAAEHPDLVAELAAEWEHEAWRNTVFPIVIDGSTRNPAEQRLSAPVRLLTGTPVLERYRSAKLVQYRDFRIDIDVEIGSDITGGAEGVLVAHGDALGGYLVYAEGGSVVLGYNAYGRYTETRTDPVPPGRRIVSVIASVRPNLRWDFAVEIDGAEATVLPDRVQLIGMAPWTGISVGLDARGPVAWELRERRGAFPYSGALHSVTYTPGAVGVPSDDIDRLQQEAEEEAD</sequence>
<dbReference type="InterPro" id="IPR024607">
    <property type="entry name" value="Sulfatase_CS"/>
</dbReference>
<keyword evidence="4" id="KW-0106">Calcium</keyword>
<dbReference type="PROSITE" id="PS00149">
    <property type="entry name" value="SULFATASE_2"/>
    <property type="match status" value="1"/>
</dbReference>
<evidence type="ECO:0000256" key="3">
    <source>
        <dbReference type="ARBA" id="ARBA00022801"/>
    </source>
</evidence>
<reference evidence="7 8" key="1">
    <citation type="submission" date="2019-06" db="EMBL/GenBank/DDBJ databases">
        <authorList>
            <person name="Teng J.L.L."/>
            <person name="Lee H.H."/>
            <person name="Lau S.K.P."/>
            <person name="Woo P.C.Y."/>
        </authorList>
    </citation>
    <scope>NUCLEOTIDE SEQUENCE [LARGE SCALE GENOMIC DNA]</scope>
    <source>
        <strain evidence="7 8">HKU70</strain>
    </source>
</reference>
<evidence type="ECO:0000313" key="8">
    <source>
        <dbReference type="Proteomes" id="UP000319792"/>
    </source>
</evidence>
<evidence type="ECO:0000256" key="1">
    <source>
        <dbReference type="ARBA" id="ARBA00008779"/>
    </source>
</evidence>
<evidence type="ECO:0000256" key="2">
    <source>
        <dbReference type="ARBA" id="ARBA00022723"/>
    </source>
</evidence>
<dbReference type="CDD" id="cd16025">
    <property type="entry name" value="PAS_like"/>
    <property type="match status" value="1"/>
</dbReference>
<keyword evidence="2" id="KW-0479">Metal-binding</keyword>
<dbReference type="SUPFAM" id="SSF53649">
    <property type="entry name" value="Alkaline phosphatase-like"/>
    <property type="match status" value="1"/>
</dbReference>
<dbReference type="AlphaFoldDB" id="A0A5C5RUP1"/>
<dbReference type="Gene3D" id="3.30.1120.10">
    <property type="match status" value="1"/>
</dbReference>
<dbReference type="EMBL" id="VIGV01000001">
    <property type="protein sequence ID" value="TWS26223.1"/>
    <property type="molecule type" value="Genomic_DNA"/>
</dbReference>
<dbReference type="OrthoDB" id="9777306at2"/>
<dbReference type="Proteomes" id="UP000319792">
    <property type="component" value="Unassembled WGS sequence"/>
</dbReference>
<protein>
    <submittedName>
        <fullName evidence="7">Arylsulfatase</fullName>
    </submittedName>
</protein>
<gene>
    <name evidence="7" type="ORF">FK268_02980</name>
</gene>
<dbReference type="InterPro" id="IPR050738">
    <property type="entry name" value="Sulfatase"/>
</dbReference>
<feature type="domain" description="Sulfatase N-terminal" evidence="6">
    <location>
        <begin position="39"/>
        <end position="461"/>
    </location>
</feature>
<dbReference type="InterPro" id="IPR000917">
    <property type="entry name" value="Sulfatase_N"/>
</dbReference>
<name>A0A5C5RUP1_9ACTN</name>
<dbReference type="PROSITE" id="PS00523">
    <property type="entry name" value="SULFATASE_1"/>
    <property type="match status" value="1"/>
</dbReference>
<evidence type="ECO:0000256" key="5">
    <source>
        <dbReference type="SAM" id="MobiDB-lite"/>
    </source>
</evidence>
<comment type="caution">
    <text evidence="7">The sequence shown here is derived from an EMBL/GenBank/DDBJ whole genome shotgun (WGS) entry which is preliminary data.</text>
</comment>
<reference evidence="7 8" key="2">
    <citation type="submission" date="2019-08" db="EMBL/GenBank/DDBJ databases">
        <title>Tsukamurella conjunctivitidis sp. nov., Tsukamurella assacharolytica sp. nov. and Tsukamurella sputae sp. nov. isolated from patients with conjunctivitis, bacteraemia (lymphoma) and respiratory infection (sputum) in Hong Kong.</title>
        <authorList>
            <person name="Fok K.M.N."/>
            <person name="Fong J.Y.H."/>
        </authorList>
    </citation>
    <scope>NUCLEOTIDE SEQUENCE [LARGE SCALE GENOMIC DNA]</scope>
    <source>
        <strain evidence="7 8">HKU70</strain>
    </source>
</reference>
<evidence type="ECO:0000256" key="4">
    <source>
        <dbReference type="ARBA" id="ARBA00022837"/>
    </source>
</evidence>
<accession>A0A5C5RUP1</accession>
<keyword evidence="8" id="KW-1185">Reference proteome</keyword>
<dbReference type="GO" id="GO:0004065">
    <property type="term" value="F:arylsulfatase activity"/>
    <property type="evidence" value="ECO:0007669"/>
    <property type="project" value="TreeGrafter"/>
</dbReference>
<dbReference type="RefSeq" id="WP_146430946.1">
    <property type="nucleotide sequence ID" value="NZ_VIGV01000001.1"/>
</dbReference>
<organism evidence="7 8">
    <name type="scientific">Tsukamurella sputi</name>
    <dbReference type="NCBI Taxonomy" id="2591848"/>
    <lineage>
        <taxon>Bacteria</taxon>
        <taxon>Bacillati</taxon>
        <taxon>Actinomycetota</taxon>
        <taxon>Actinomycetes</taxon>
        <taxon>Mycobacteriales</taxon>
        <taxon>Tsukamurellaceae</taxon>
        <taxon>Tsukamurella</taxon>
    </lineage>
</organism>
<evidence type="ECO:0000259" key="6">
    <source>
        <dbReference type="Pfam" id="PF00884"/>
    </source>
</evidence>
<dbReference type="GO" id="GO:0046872">
    <property type="term" value="F:metal ion binding"/>
    <property type="evidence" value="ECO:0007669"/>
    <property type="project" value="UniProtKB-KW"/>
</dbReference>
<dbReference type="PANTHER" id="PTHR42693:SF33">
    <property type="entry name" value="ARYLSULFATASE"/>
    <property type="match status" value="1"/>
</dbReference>
<dbReference type="InterPro" id="IPR017850">
    <property type="entry name" value="Alkaline_phosphatase_core_sf"/>
</dbReference>
<evidence type="ECO:0000313" key="7">
    <source>
        <dbReference type="EMBL" id="TWS26223.1"/>
    </source>
</evidence>
<comment type="similarity">
    <text evidence="1">Belongs to the sulfatase family.</text>
</comment>
<dbReference type="Pfam" id="PF00884">
    <property type="entry name" value="Sulfatase"/>
    <property type="match status" value="1"/>
</dbReference>